<evidence type="ECO:0000256" key="2">
    <source>
        <dbReference type="PROSITE-ProRule" id="PRU00192"/>
    </source>
</evidence>
<feature type="compositionally biased region" description="Low complexity" evidence="3">
    <location>
        <begin position="88"/>
        <end position="113"/>
    </location>
</feature>
<keyword evidence="1 2" id="KW-0728">SH3 domain</keyword>
<evidence type="ECO:0000256" key="4">
    <source>
        <dbReference type="SAM" id="Phobius"/>
    </source>
</evidence>
<dbReference type="InterPro" id="IPR035521">
    <property type="entry name" value="Fus1_SH3"/>
</dbReference>
<keyword evidence="4" id="KW-1133">Transmembrane helix</keyword>
<dbReference type="CDD" id="cd11854">
    <property type="entry name" value="SH3_Fus1p"/>
    <property type="match status" value="1"/>
</dbReference>
<dbReference type="OrthoDB" id="3600058at2759"/>
<name>A0A3E2HBR9_SCYLI</name>
<keyword evidence="4" id="KW-0812">Transmembrane</keyword>
<dbReference type="STRING" id="5539.A0A3E2HBR9"/>
<dbReference type="Gene3D" id="2.30.30.40">
    <property type="entry name" value="SH3 Domains"/>
    <property type="match status" value="1"/>
</dbReference>
<feature type="compositionally biased region" description="Polar residues" evidence="3">
    <location>
        <begin position="521"/>
        <end position="544"/>
    </location>
</feature>
<comment type="caution">
    <text evidence="6">The sequence shown here is derived from an EMBL/GenBank/DDBJ whole genome shotgun (WGS) entry which is preliminary data.</text>
</comment>
<sequence length="582" mass="60429">MPSHQHLHRRHARAAFPDPLAMAEAAASAIANAFDRHDDSQDDPQSTQGNSPKPLKTITSLVYYTVSPTFSGPVGGYSTSTKDEPKPTLTSSHHTTTTQEHTTVPTHTVADTTSQKPKAVDTSTSTHTSSHSSHTTTHTTDLPSSIVPPSSTVGLSLPLVAATSSSTHIAIDTSSPTSASSEETSSHATPSPSKGMSAGGKAGLAIGIILIVGVILGLCFFLFKKRKAAQSSQRLDDEKSDAFVAGAAAPLPQSSKNNQPLPAAPGLSLRPVTQFSQFIPGAASNSQARGNAPPSSAQDNRENPFGNHAETIDPTNARGPAIVQGMGPGGEVLAGAAVAGAAVGLARSQSKRENAPKPMDLTRKGPFMGPPSPAMTDYSVSEVASSAPPPQSNTGAAIAAAGGPANSAVHRVQLDFKPSMEDELELQAGQLIRLLHEYDDGWALCIRLDRSQQGVVPRTCLSVRPVKPRPPQNGPRGPPPPGMRPGPQGRPMSPATNQGPRPMSPAQARPMSPAQARPMSPAQNRPMTPTSQGRPASPAQQQARRLTPPGQSPMNPAQQANNGPPPETRTPVGRKPVPGQAL</sequence>
<feature type="region of interest" description="Disordered" evidence="3">
    <location>
        <begin position="283"/>
        <end position="317"/>
    </location>
</feature>
<dbReference type="EMBL" id="NCSJ02000097">
    <property type="protein sequence ID" value="RFU30573.1"/>
    <property type="molecule type" value="Genomic_DNA"/>
</dbReference>
<feature type="region of interest" description="Disordered" evidence="3">
    <location>
        <begin position="73"/>
        <end position="147"/>
    </location>
</feature>
<feature type="compositionally biased region" description="Polar residues" evidence="3">
    <location>
        <begin position="283"/>
        <end position="298"/>
    </location>
</feature>
<protein>
    <recommendedName>
        <fullName evidence="5">SH3 domain-containing protein</fullName>
    </recommendedName>
</protein>
<dbReference type="InterPro" id="IPR036028">
    <property type="entry name" value="SH3-like_dom_sf"/>
</dbReference>
<dbReference type="SUPFAM" id="SSF50044">
    <property type="entry name" value="SH3-domain"/>
    <property type="match status" value="1"/>
</dbReference>
<keyword evidence="7" id="KW-1185">Reference proteome</keyword>
<dbReference type="InterPro" id="IPR001452">
    <property type="entry name" value="SH3_domain"/>
</dbReference>
<dbReference type="Pfam" id="PF14604">
    <property type="entry name" value="SH3_9"/>
    <property type="match status" value="1"/>
</dbReference>
<feature type="region of interest" description="Disordered" evidence="3">
    <location>
        <begin position="168"/>
        <end position="198"/>
    </location>
</feature>
<gene>
    <name evidence="6" type="ORF">B7463_g5784</name>
</gene>
<evidence type="ECO:0000259" key="5">
    <source>
        <dbReference type="PROSITE" id="PS50002"/>
    </source>
</evidence>
<feature type="compositionally biased region" description="Low complexity" evidence="3">
    <location>
        <begin position="553"/>
        <end position="562"/>
    </location>
</feature>
<keyword evidence="4" id="KW-0472">Membrane</keyword>
<evidence type="ECO:0000256" key="1">
    <source>
        <dbReference type="ARBA" id="ARBA00022443"/>
    </source>
</evidence>
<dbReference type="PROSITE" id="PS50002">
    <property type="entry name" value="SH3"/>
    <property type="match status" value="1"/>
</dbReference>
<feature type="compositionally biased region" description="Low complexity" evidence="3">
    <location>
        <begin position="122"/>
        <end position="140"/>
    </location>
</feature>
<evidence type="ECO:0000313" key="7">
    <source>
        <dbReference type="Proteomes" id="UP000258309"/>
    </source>
</evidence>
<dbReference type="AlphaFoldDB" id="A0A3E2HBR9"/>
<feature type="compositionally biased region" description="Polar residues" evidence="3">
    <location>
        <begin position="43"/>
        <end position="55"/>
    </location>
</feature>
<dbReference type="SMART" id="SM00326">
    <property type="entry name" value="SH3"/>
    <property type="match status" value="1"/>
</dbReference>
<feature type="non-terminal residue" evidence="6">
    <location>
        <position position="582"/>
    </location>
</feature>
<feature type="region of interest" description="Disordered" evidence="3">
    <location>
        <begin position="459"/>
        <end position="582"/>
    </location>
</feature>
<dbReference type="Proteomes" id="UP000258309">
    <property type="component" value="Unassembled WGS sequence"/>
</dbReference>
<feature type="non-terminal residue" evidence="6">
    <location>
        <position position="1"/>
    </location>
</feature>
<feature type="compositionally biased region" description="Low complexity" evidence="3">
    <location>
        <begin position="173"/>
        <end position="193"/>
    </location>
</feature>
<proteinExistence type="predicted"/>
<feature type="compositionally biased region" description="Pro residues" evidence="3">
    <location>
        <begin position="468"/>
        <end position="484"/>
    </location>
</feature>
<feature type="transmembrane region" description="Helical" evidence="4">
    <location>
        <begin position="202"/>
        <end position="223"/>
    </location>
</feature>
<organism evidence="6 7">
    <name type="scientific">Scytalidium lignicola</name>
    <name type="common">Hyphomycete</name>
    <dbReference type="NCBI Taxonomy" id="5539"/>
    <lineage>
        <taxon>Eukaryota</taxon>
        <taxon>Fungi</taxon>
        <taxon>Dikarya</taxon>
        <taxon>Ascomycota</taxon>
        <taxon>Pezizomycotina</taxon>
        <taxon>Leotiomycetes</taxon>
        <taxon>Leotiomycetes incertae sedis</taxon>
        <taxon>Scytalidium</taxon>
    </lineage>
</organism>
<reference evidence="6 7" key="1">
    <citation type="submission" date="2018-05" db="EMBL/GenBank/DDBJ databases">
        <title>Draft genome sequence of Scytalidium lignicola DSM 105466, a ubiquitous saprotrophic fungus.</title>
        <authorList>
            <person name="Buettner E."/>
            <person name="Gebauer A.M."/>
            <person name="Hofrichter M."/>
            <person name="Liers C."/>
            <person name="Kellner H."/>
        </authorList>
    </citation>
    <scope>NUCLEOTIDE SEQUENCE [LARGE SCALE GENOMIC DNA]</scope>
    <source>
        <strain evidence="6 7">DSM 105466</strain>
    </source>
</reference>
<feature type="domain" description="SH3" evidence="5">
    <location>
        <begin position="405"/>
        <end position="466"/>
    </location>
</feature>
<feature type="region of interest" description="Disordered" evidence="3">
    <location>
        <begin position="27"/>
        <end position="55"/>
    </location>
</feature>
<evidence type="ECO:0000256" key="3">
    <source>
        <dbReference type="SAM" id="MobiDB-lite"/>
    </source>
</evidence>
<accession>A0A3E2HBR9</accession>
<evidence type="ECO:0000313" key="6">
    <source>
        <dbReference type="EMBL" id="RFU30573.1"/>
    </source>
</evidence>
<dbReference type="OMA" id="PFNDPVN"/>